<protein>
    <submittedName>
        <fullName evidence="2">Lipase family protein</fullName>
    </submittedName>
</protein>
<dbReference type="InterPro" id="IPR002921">
    <property type="entry name" value="Fungal_lipase-type"/>
</dbReference>
<sequence length="334" mass="38025">MKLSQKFTSLTNMKTSTDRQRTLEMACISQLAYVAYKQGNDIVSNILKTGYPSFLQPYQTIEFISAPRPLSDTDELVCCGLLLSNENDIVIAIRGTERLDDYFFNLLAFPNSEAIHSGFNLYVKSFWQQLQDFIQREENANKNIFVTGHSLGGAAATLITKRISETELKPIAPYTLETYTFGAPPVSTIELILDTPIYRFKNIGDFIPDLPKIITVLLNKIPRIKQVIINWKPELLKTLADYSHIGNEYCLNKKYELIEQTEANSPNLKLILQISSLLASQLKSPSQADVNKFRLLINTLIQTSLEEHRAIKYVERINFGKLPPYISNFNDDEE</sequence>
<dbReference type="InterPro" id="IPR051218">
    <property type="entry name" value="Sec_MonoDiacylglyc_Lipase"/>
</dbReference>
<dbReference type="PANTHER" id="PTHR45856:SF11">
    <property type="entry name" value="FUNGAL LIPASE-LIKE DOMAIN-CONTAINING PROTEIN"/>
    <property type="match status" value="1"/>
</dbReference>
<dbReference type="CDD" id="cd00519">
    <property type="entry name" value="Lipase_3"/>
    <property type="match status" value="1"/>
</dbReference>
<evidence type="ECO:0000313" key="2">
    <source>
        <dbReference type="EMBL" id="MBD2278099.1"/>
    </source>
</evidence>
<accession>A0ABR8BTD8</accession>
<feature type="domain" description="Fungal lipase-type" evidence="1">
    <location>
        <begin position="90"/>
        <end position="212"/>
    </location>
</feature>
<reference evidence="2 3" key="1">
    <citation type="journal article" date="2020" name="ISME J.">
        <title>Comparative genomics reveals insights into cyanobacterial evolution and habitat adaptation.</title>
        <authorList>
            <person name="Chen M.Y."/>
            <person name="Teng W.K."/>
            <person name="Zhao L."/>
            <person name="Hu C.X."/>
            <person name="Zhou Y.K."/>
            <person name="Han B.P."/>
            <person name="Song L.R."/>
            <person name="Shu W.S."/>
        </authorList>
    </citation>
    <scope>NUCLEOTIDE SEQUENCE [LARGE SCALE GENOMIC DNA]</scope>
    <source>
        <strain evidence="2 3">FACHB-1040</strain>
    </source>
</reference>
<name>A0ABR8BTD8_APHFL</name>
<dbReference type="Proteomes" id="UP000606721">
    <property type="component" value="Unassembled WGS sequence"/>
</dbReference>
<keyword evidence="3" id="KW-1185">Reference proteome</keyword>
<organism evidence="2 3">
    <name type="scientific">Aphanizomenon flos-aquae FACHB-1040</name>
    <dbReference type="NCBI Taxonomy" id="2692887"/>
    <lineage>
        <taxon>Bacteria</taxon>
        <taxon>Bacillati</taxon>
        <taxon>Cyanobacteriota</taxon>
        <taxon>Cyanophyceae</taxon>
        <taxon>Nostocales</taxon>
        <taxon>Aphanizomenonaceae</taxon>
        <taxon>Aphanizomenon</taxon>
    </lineage>
</organism>
<evidence type="ECO:0000259" key="1">
    <source>
        <dbReference type="Pfam" id="PF01764"/>
    </source>
</evidence>
<comment type="caution">
    <text evidence="2">The sequence shown here is derived from an EMBL/GenBank/DDBJ whole genome shotgun (WGS) entry which is preliminary data.</text>
</comment>
<gene>
    <name evidence="2" type="ORF">H6F99_07215</name>
</gene>
<dbReference type="PANTHER" id="PTHR45856">
    <property type="entry name" value="ALPHA/BETA-HYDROLASES SUPERFAMILY PROTEIN"/>
    <property type="match status" value="1"/>
</dbReference>
<proteinExistence type="predicted"/>
<dbReference type="RefSeq" id="WP_190382640.1">
    <property type="nucleotide sequence ID" value="NZ_JACJQT010000013.1"/>
</dbReference>
<dbReference type="InterPro" id="IPR029058">
    <property type="entry name" value="AB_hydrolase_fold"/>
</dbReference>
<dbReference type="Gene3D" id="3.40.50.1820">
    <property type="entry name" value="alpha/beta hydrolase"/>
    <property type="match status" value="1"/>
</dbReference>
<dbReference type="EMBL" id="JACJQT010000013">
    <property type="protein sequence ID" value="MBD2278099.1"/>
    <property type="molecule type" value="Genomic_DNA"/>
</dbReference>
<evidence type="ECO:0000313" key="3">
    <source>
        <dbReference type="Proteomes" id="UP000606721"/>
    </source>
</evidence>
<dbReference type="Pfam" id="PF01764">
    <property type="entry name" value="Lipase_3"/>
    <property type="match status" value="1"/>
</dbReference>
<dbReference type="SUPFAM" id="SSF53474">
    <property type="entry name" value="alpha/beta-Hydrolases"/>
    <property type="match status" value="1"/>
</dbReference>